<dbReference type="GO" id="GO:0016020">
    <property type="term" value="C:membrane"/>
    <property type="evidence" value="ECO:0007669"/>
    <property type="project" value="UniProtKB-SubCell"/>
</dbReference>
<dbReference type="Proteomes" id="UP000761411">
    <property type="component" value="Unassembled WGS sequence"/>
</dbReference>
<evidence type="ECO:0000256" key="4">
    <source>
        <dbReference type="ARBA" id="ARBA00022989"/>
    </source>
</evidence>
<feature type="transmembrane region" description="Helical" evidence="6">
    <location>
        <begin position="7"/>
        <end position="26"/>
    </location>
</feature>
<evidence type="ECO:0000313" key="8">
    <source>
        <dbReference type="Proteomes" id="UP000761411"/>
    </source>
</evidence>
<keyword evidence="4 6" id="KW-1133">Transmembrane helix</keyword>
<proteinExistence type="inferred from homology"/>
<evidence type="ECO:0000256" key="3">
    <source>
        <dbReference type="ARBA" id="ARBA00022692"/>
    </source>
</evidence>
<comment type="subcellular location">
    <subcellularLocation>
        <location evidence="1">Membrane</location>
        <topology evidence="1">Multi-pass membrane protein</topology>
    </subcellularLocation>
</comment>
<accession>A0A944CKC1</accession>
<evidence type="ECO:0000256" key="2">
    <source>
        <dbReference type="ARBA" id="ARBA00009012"/>
    </source>
</evidence>
<evidence type="ECO:0000313" key="7">
    <source>
        <dbReference type="EMBL" id="MBS8264900.1"/>
    </source>
</evidence>
<protein>
    <submittedName>
        <fullName evidence="7">DUF92 domain-containing protein</fullName>
    </submittedName>
</protein>
<dbReference type="InterPro" id="IPR002794">
    <property type="entry name" value="DUF92_TMEM19"/>
</dbReference>
<comment type="caution">
    <text evidence="7">The sequence shown here is derived from an EMBL/GenBank/DDBJ whole genome shotgun (WGS) entry which is preliminary data.</text>
</comment>
<organism evidence="7 8">
    <name type="scientific">Mesobacillus boroniphilus</name>
    <dbReference type="NCBI Taxonomy" id="308892"/>
    <lineage>
        <taxon>Bacteria</taxon>
        <taxon>Bacillati</taxon>
        <taxon>Bacillota</taxon>
        <taxon>Bacilli</taxon>
        <taxon>Bacillales</taxon>
        <taxon>Bacillaceae</taxon>
        <taxon>Mesobacillus</taxon>
    </lineage>
</organism>
<sequence length="264" mass="27888">MSLEIDQLLVIGFIALFAAVSGYLQLLKPSGAFAAFLTGMFIWAGFGLNGLLLMGVFFLTSSLLSRYKSKRKEHLGELHEKGSARDWAQVAANGGTAALAGLANFISPDPIWLIVLAISIASANADTWASELGVLSRQQPVSIKSFKMVPRGTSGAVSGFGTAASAAGSVLIALTSGYLFGEGPAWILSVFLFGVAGALLDTLLGAYIQAGFKCVRCNLFTEKLTHCSMPTKQVSGFTRINNDVVNFISCFSAAIMGMALYHIL</sequence>
<evidence type="ECO:0000256" key="5">
    <source>
        <dbReference type="ARBA" id="ARBA00023136"/>
    </source>
</evidence>
<feature type="transmembrane region" description="Helical" evidence="6">
    <location>
        <begin position="186"/>
        <end position="208"/>
    </location>
</feature>
<evidence type="ECO:0000256" key="1">
    <source>
        <dbReference type="ARBA" id="ARBA00004141"/>
    </source>
</evidence>
<dbReference type="AlphaFoldDB" id="A0A944CKC1"/>
<keyword evidence="5 6" id="KW-0472">Membrane</keyword>
<feature type="transmembrane region" description="Helical" evidence="6">
    <location>
        <begin position="32"/>
        <end position="65"/>
    </location>
</feature>
<dbReference type="EMBL" id="QTKX01000001">
    <property type="protein sequence ID" value="MBS8264900.1"/>
    <property type="molecule type" value="Genomic_DNA"/>
</dbReference>
<evidence type="ECO:0000256" key="6">
    <source>
        <dbReference type="SAM" id="Phobius"/>
    </source>
</evidence>
<keyword evidence="3 6" id="KW-0812">Transmembrane</keyword>
<comment type="similarity">
    <text evidence="2">Belongs to the TMEM19 family.</text>
</comment>
<dbReference type="PANTHER" id="PTHR13353">
    <property type="entry name" value="TRANSMEMBRANE PROTEIN 19"/>
    <property type="match status" value="1"/>
</dbReference>
<keyword evidence="8" id="KW-1185">Reference proteome</keyword>
<feature type="transmembrane region" description="Helical" evidence="6">
    <location>
        <begin position="156"/>
        <end position="180"/>
    </location>
</feature>
<gene>
    <name evidence="7" type="ORF">DYI25_10655</name>
</gene>
<dbReference type="Pfam" id="PF01940">
    <property type="entry name" value="DUF92"/>
    <property type="match status" value="1"/>
</dbReference>
<feature type="transmembrane region" description="Helical" evidence="6">
    <location>
        <begin position="244"/>
        <end position="263"/>
    </location>
</feature>
<name>A0A944CKC1_9BACI</name>
<reference evidence="7 8" key="1">
    <citation type="journal article" date="2021" name="Microorganisms">
        <title>Bacterial Dimethylsulfoniopropionate Biosynthesis in the East China Sea.</title>
        <authorList>
            <person name="Liu J."/>
            <person name="Zhang Y."/>
            <person name="Liu J."/>
            <person name="Zhong H."/>
            <person name="Williams B.T."/>
            <person name="Zheng Y."/>
            <person name="Curson A.R.J."/>
            <person name="Sun C."/>
            <person name="Sun H."/>
            <person name="Song D."/>
            <person name="Wagner Mackenzie B."/>
            <person name="Bermejo Martinez A."/>
            <person name="Todd J.D."/>
            <person name="Zhang X.H."/>
        </authorList>
    </citation>
    <scope>NUCLEOTIDE SEQUENCE [LARGE SCALE GENOMIC DNA]</scope>
    <source>
        <strain evidence="7 8">ESS08</strain>
    </source>
</reference>
<dbReference type="PANTHER" id="PTHR13353:SF5">
    <property type="entry name" value="TRANSMEMBRANE PROTEIN 19"/>
    <property type="match status" value="1"/>
</dbReference>